<dbReference type="Proteomes" id="UP000600547">
    <property type="component" value="Unassembled WGS sequence"/>
</dbReference>
<accession>A0A8H9GS81</accession>
<feature type="compositionally biased region" description="Basic and acidic residues" evidence="1">
    <location>
        <begin position="10"/>
        <end position="25"/>
    </location>
</feature>
<feature type="region of interest" description="Disordered" evidence="1">
    <location>
        <begin position="1"/>
        <end position="25"/>
    </location>
</feature>
<reference evidence="3" key="1">
    <citation type="journal article" date="2019" name="Int. J. Syst. Evol. Microbiol.">
        <title>The Global Catalogue of Microorganisms (GCM) 10K type strain sequencing project: providing services to taxonomists for standard genome sequencing and annotation.</title>
        <authorList>
            <consortium name="The Broad Institute Genomics Platform"/>
            <consortium name="The Broad Institute Genome Sequencing Center for Infectious Disease"/>
            <person name="Wu L."/>
            <person name="Ma J."/>
        </authorList>
    </citation>
    <scope>NUCLEOTIDE SEQUENCE [LARGE SCALE GENOMIC DNA]</scope>
    <source>
        <strain evidence="3">JCM 31047</strain>
    </source>
</reference>
<evidence type="ECO:0000256" key="1">
    <source>
        <dbReference type="SAM" id="MobiDB-lite"/>
    </source>
</evidence>
<organism evidence="2 3">
    <name type="scientific">Deinococcus arenae</name>
    <dbReference type="NCBI Taxonomy" id="1452751"/>
    <lineage>
        <taxon>Bacteria</taxon>
        <taxon>Thermotogati</taxon>
        <taxon>Deinococcota</taxon>
        <taxon>Deinococci</taxon>
        <taxon>Deinococcales</taxon>
        <taxon>Deinococcaceae</taxon>
        <taxon>Deinococcus</taxon>
    </lineage>
</organism>
<sequence length="105" mass="11251">MTNSTTNPNRHLDLHRTPAQVRRDARRDTTLDRVIAGLIADAKLRGVTGLRCDACGCQHGLGRIGMDCNANTDDGGTCGHWNLSEIVATVKFPTRRAAHTEGGAA</sequence>
<protein>
    <submittedName>
        <fullName evidence="2">Uncharacterized protein</fullName>
    </submittedName>
</protein>
<evidence type="ECO:0000313" key="3">
    <source>
        <dbReference type="Proteomes" id="UP000600547"/>
    </source>
</evidence>
<comment type="caution">
    <text evidence="2">The sequence shown here is derived from an EMBL/GenBank/DDBJ whole genome shotgun (WGS) entry which is preliminary data.</text>
</comment>
<gene>
    <name evidence="2" type="ORF">GCM10008956_32500</name>
</gene>
<evidence type="ECO:0000313" key="2">
    <source>
        <dbReference type="EMBL" id="GGM54129.1"/>
    </source>
</evidence>
<keyword evidence="3" id="KW-1185">Reference proteome</keyword>
<name>A0A8H9GS81_9DEIO</name>
<dbReference type="EMBL" id="BMQG01000014">
    <property type="protein sequence ID" value="GGM54129.1"/>
    <property type="molecule type" value="Genomic_DNA"/>
</dbReference>
<dbReference type="RefSeq" id="WP_189062700.1">
    <property type="nucleotide sequence ID" value="NZ_BMQG01000014.1"/>
</dbReference>
<proteinExistence type="predicted"/>
<dbReference type="AlphaFoldDB" id="A0A8H9GS81"/>